<dbReference type="STRING" id="880073.Cabys_3473"/>
<comment type="cofactor">
    <cofactor evidence="2">
        <name>Zn(2+)</name>
        <dbReference type="ChEBI" id="CHEBI:29105"/>
    </cofactor>
    <text evidence="2">Binds 1 zinc ion per subunit.</text>
</comment>
<dbReference type="Pfam" id="PF01433">
    <property type="entry name" value="Peptidase_M1"/>
    <property type="match status" value="1"/>
</dbReference>
<evidence type="ECO:0000256" key="2">
    <source>
        <dbReference type="PIRSR" id="PIRSR634015-3"/>
    </source>
</evidence>
<reference evidence="5 6" key="1">
    <citation type="submission" date="2011-09" db="EMBL/GenBank/DDBJ databases">
        <title>The permanent draft genome of Caldithrix abyssi DSM 13497.</title>
        <authorList>
            <consortium name="US DOE Joint Genome Institute (JGI-PGF)"/>
            <person name="Lucas S."/>
            <person name="Han J."/>
            <person name="Lapidus A."/>
            <person name="Bruce D."/>
            <person name="Goodwin L."/>
            <person name="Pitluck S."/>
            <person name="Peters L."/>
            <person name="Kyrpides N."/>
            <person name="Mavromatis K."/>
            <person name="Ivanova N."/>
            <person name="Mikhailova N."/>
            <person name="Chertkov O."/>
            <person name="Detter J.C."/>
            <person name="Tapia R."/>
            <person name="Han C."/>
            <person name="Land M."/>
            <person name="Hauser L."/>
            <person name="Markowitz V."/>
            <person name="Cheng J.-F."/>
            <person name="Hugenholtz P."/>
            <person name="Woyke T."/>
            <person name="Wu D."/>
            <person name="Spring S."/>
            <person name="Brambilla E."/>
            <person name="Klenk H.-P."/>
            <person name="Eisen J.A."/>
        </authorList>
    </citation>
    <scope>NUCLEOTIDE SEQUENCE [LARGE SCALE GENOMIC DNA]</scope>
    <source>
        <strain evidence="5 6">DSM 13497</strain>
    </source>
</reference>
<feature type="binding site" evidence="2">
    <location>
        <position position="378"/>
    </location>
    <ligand>
        <name>Zn(2+)</name>
        <dbReference type="ChEBI" id="CHEBI:29105"/>
        <note>catalytic</note>
    </ligand>
</feature>
<keyword evidence="3" id="KW-0732">Signal</keyword>
<protein>
    <recommendedName>
        <fullName evidence="4">Peptidase M1 membrane alanine aminopeptidase domain-containing protein</fullName>
    </recommendedName>
</protein>
<evidence type="ECO:0000313" key="5">
    <source>
        <dbReference type="EMBL" id="EHO40277.1"/>
    </source>
</evidence>
<feature type="chain" id="PRO_5003557735" description="Peptidase M1 membrane alanine aminopeptidase domain-containing protein" evidence="3">
    <location>
        <begin position="23"/>
        <end position="982"/>
    </location>
</feature>
<feature type="signal peptide" evidence="3">
    <location>
        <begin position="1"/>
        <end position="22"/>
    </location>
</feature>
<dbReference type="InterPro" id="IPR027268">
    <property type="entry name" value="Peptidase_M4/M1_CTD_sf"/>
</dbReference>
<sequence precursor="true">MGGTMRLKAICFSLLIFTMAFSQKPYFQQEVHYKIDVTLNVLAKTYSGHERLTYINHSPDTLTYVWLHLYPNAYRNNNTPFARQQMEQRISQFYFSDSAARGYLKLTALRSNGKQLSYSLKNDAIDEAKIDLPLPLFPGDTITLEIDFEGKFPRVFSRMGTWDGYYFAATQWYPKMVVYDRLGWHPDSYLDLGEFYGEYGTFDVKITLPELFVIDATGMLKDDVAEETFMRQLADTTRYFLNLDKADRKQFIKNWKHDRERQLDLSKTKTVHFYAENVHDFAWFAGLHYMVLRKIHNGGVLTNVLVHPESAYNWRHVPDYVKKTVSFYGKMVGPYQYPKASVVQGQLRAGGGMEYPMITIISIPHSDWENFLEMVVMHEVGHNWFMGMLGSDERASTFLDEGVNSFVELKYLEHYYGKYNLTNFKKLFFGLDILRDLGDWQLLQMAFGTKVSERTDLPLDLRAEEYDRSNYGVINYQKGALMLLALEEYLTPPVFWKGMREYFARWNGKHPTVNDFFQTMEEVSGKELDWFVEDWYHSTRYCDFVIKTVKKKREGDSLKIEVWVENKGTMKDMPAPVRVVSASGDTLQKWWNGNPEQPLVFKTKDKPLKIEVNPRHSIFEMSYLNNQAGLPPVEIHFVPQIPSFETYEVIILPYYWYESFVDKHRLGGMIWGGNPILKQWFWTGKAYYATKTKRHGYRLTLTNRFHLPLANYTDVKAEWFDVDGMRKKGLYFSNYFQRRGKDYPKKYLNFALEAVDLYRGDYYESSMFQKARYGVITMEGKYLTGKMLTGLSAVFRLQKGMQLAGSKTNYLKVEIGGNWWARVSKNSWFRLEGYWANIWGAAYPRQESIFAGGEIDPRHQKFVFSRRGSLAPNRHYTLGQGMKMYGYGDPDNRYFLGKSGAALSLTVKPWKYLPVMYGSGAALGQKSMGLKGNQLFAEAGLKFNVASIEMIFPLYISDPAPGEKHLAFRFLLNYSFRLSFGF</sequence>
<evidence type="ECO:0000256" key="3">
    <source>
        <dbReference type="SAM" id="SignalP"/>
    </source>
</evidence>
<organism evidence="5 6">
    <name type="scientific">Caldithrix abyssi DSM 13497</name>
    <dbReference type="NCBI Taxonomy" id="880073"/>
    <lineage>
        <taxon>Bacteria</taxon>
        <taxon>Pseudomonadati</taxon>
        <taxon>Calditrichota</taxon>
        <taxon>Calditrichia</taxon>
        <taxon>Calditrichales</taxon>
        <taxon>Calditrichaceae</taxon>
        <taxon>Caldithrix</taxon>
    </lineage>
</organism>
<name>H1XSB3_CALAY</name>
<feature type="active site" description="Proton acceptor" evidence="1">
    <location>
        <position position="379"/>
    </location>
</feature>
<dbReference type="Gene3D" id="1.10.390.10">
    <property type="entry name" value="Neutral Protease Domain 2"/>
    <property type="match status" value="1"/>
</dbReference>
<dbReference type="PANTHER" id="PTHR45726:SF3">
    <property type="entry name" value="LEUKOTRIENE A-4 HYDROLASE"/>
    <property type="match status" value="1"/>
</dbReference>
<feature type="active site" description="Proton donor" evidence="1">
    <location>
        <position position="476"/>
    </location>
</feature>
<dbReference type="InterPro" id="IPR014782">
    <property type="entry name" value="Peptidase_M1_dom"/>
</dbReference>
<dbReference type="PANTHER" id="PTHR45726">
    <property type="entry name" value="LEUKOTRIENE A-4 HYDROLASE"/>
    <property type="match status" value="1"/>
</dbReference>
<keyword evidence="6" id="KW-1185">Reference proteome</keyword>
<dbReference type="HOGENOM" id="CLU_303200_0_0_0"/>
<evidence type="ECO:0000259" key="4">
    <source>
        <dbReference type="Pfam" id="PF01433"/>
    </source>
</evidence>
<accession>H1XSB3</accession>
<feature type="binding site" evidence="2">
    <location>
        <position position="401"/>
    </location>
    <ligand>
        <name>Zn(2+)</name>
        <dbReference type="ChEBI" id="CHEBI:29105"/>
        <note>catalytic</note>
    </ligand>
</feature>
<keyword evidence="2" id="KW-0479">Metal-binding</keyword>
<keyword evidence="2" id="KW-0862">Zinc</keyword>
<dbReference type="Proteomes" id="UP000004671">
    <property type="component" value="Chromosome"/>
</dbReference>
<evidence type="ECO:0000313" key="6">
    <source>
        <dbReference type="Proteomes" id="UP000004671"/>
    </source>
</evidence>
<dbReference type="OrthoDB" id="9813075at2"/>
<dbReference type="EMBL" id="CM001402">
    <property type="protein sequence ID" value="EHO40277.1"/>
    <property type="molecule type" value="Genomic_DNA"/>
</dbReference>
<dbReference type="eggNOG" id="COG0308">
    <property type="taxonomic scope" value="Bacteria"/>
</dbReference>
<dbReference type="AlphaFoldDB" id="H1XSB3"/>
<dbReference type="InParanoid" id="H1XSB3"/>
<dbReference type="InterPro" id="IPR034015">
    <property type="entry name" value="M1_LTA4H"/>
</dbReference>
<dbReference type="GO" id="GO:0008270">
    <property type="term" value="F:zinc ion binding"/>
    <property type="evidence" value="ECO:0007669"/>
    <property type="project" value="InterPro"/>
</dbReference>
<feature type="binding site" evidence="2">
    <location>
        <position position="382"/>
    </location>
    <ligand>
        <name>Zn(2+)</name>
        <dbReference type="ChEBI" id="CHEBI:29105"/>
        <note>catalytic</note>
    </ligand>
</feature>
<dbReference type="GO" id="GO:0008237">
    <property type="term" value="F:metallopeptidase activity"/>
    <property type="evidence" value="ECO:0007669"/>
    <property type="project" value="InterPro"/>
</dbReference>
<proteinExistence type="predicted"/>
<dbReference type="PaxDb" id="880073-Calab_0634"/>
<evidence type="ECO:0000256" key="1">
    <source>
        <dbReference type="PIRSR" id="PIRSR634015-1"/>
    </source>
</evidence>
<feature type="domain" description="Peptidase M1 membrane alanine aminopeptidase" evidence="4">
    <location>
        <begin position="326"/>
        <end position="535"/>
    </location>
</feature>
<gene>
    <name evidence="5" type="ORF">Calab_0634</name>
</gene>
<dbReference type="CDD" id="cd09604">
    <property type="entry name" value="M1_APN_like"/>
    <property type="match status" value="1"/>
</dbReference>
<dbReference type="SUPFAM" id="SSF55486">
    <property type="entry name" value="Metalloproteases ('zincins'), catalytic domain"/>
    <property type="match status" value="1"/>
</dbReference>